<comment type="caution">
    <text evidence="1">The sequence shown here is derived from an EMBL/GenBank/DDBJ whole genome shotgun (WGS) entry which is preliminary data.</text>
</comment>
<reference evidence="1" key="1">
    <citation type="journal article" date="2021" name="Proc. Natl. Acad. Sci. U.S.A.">
        <title>Three genomes in the algal genus Volvox reveal the fate of a haploid sex-determining region after a transition to homothallism.</title>
        <authorList>
            <person name="Yamamoto K."/>
            <person name="Hamaji T."/>
            <person name="Kawai-Toyooka H."/>
            <person name="Matsuzaki R."/>
            <person name="Takahashi F."/>
            <person name="Nishimura Y."/>
            <person name="Kawachi M."/>
            <person name="Noguchi H."/>
            <person name="Minakuchi Y."/>
            <person name="Umen J.G."/>
            <person name="Toyoda A."/>
            <person name="Nozaki H."/>
        </authorList>
    </citation>
    <scope>NUCLEOTIDE SEQUENCE</scope>
    <source>
        <strain evidence="1">NIES-3786</strain>
    </source>
</reference>
<feature type="non-terminal residue" evidence="1">
    <location>
        <position position="123"/>
    </location>
</feature>
<dbReference type="EMBL" id="BNCP01000030">
    <property type="protein sequence ID" value="GIL84834.1"/>
    <property type="molecule type" value="Genomic_DNA"/>
</dbReference>
<sequence length="123" mass="13845">HREAVVFLRGCLALPPRRHAAVVVSRRHRDFFTCVFRVFPACLCCPRHLCKRPFLFCLICVSFAVSDMHLTSAAQVRPLSAAAGSQLWRHWLRVRMLATLARKLERCLAAGADMSLVASGWVV</sequence>
<evidence type="ECO:0000313" key="1">
    <source>
        <dbReference type="EMBL" id="GIL84834.1"/>
    </source>
</evidence>
<proteinExistence type="predicted"/>
<organism evidence="1 2">
    <name type="scientific">Volvox reticuliferus</name>
    <dbReference type="NCBI Taxonomy" id="1737510"/>
    <lineage>
        <taxon>Eukaryota</taxon>
        <taxon>Viridiplantae</taxon>
        <taxon>Chlorophyta</taxon>
        <taxon>core chlorophytes</taxon>
        <taxon>Chlorophyceae</taxon>
        <taxon>CS clade</taxon>
        <taxon>Chlamydomonadales</taxon>
        <taxon>Volvocaceae</taxon>
        <taxon>Volvox</taxon>
    </lineage>
</organism>
<dbReference type="Proteomes" id="UP000747110">
    <property type="component" value="Unassembled WGS sequence"/>
</dbReference>
<keyword evidence="2" id="KW-1185">Reference proteome</keyword>
<gene>
    <name evidence="1" type="ORF">Vretifemale_13382</name>
</gene>
<accession>A0A8J4FT29</accession>
<evidence type="ECO:0000313" key="2">
    <source>
        <dbReference type="Proteomes" id="UP000747110"/>
    </source>
</evidence>
<protein>
    <submittedName>
        <fullName evidence="1">Uncharacterized protein</fullName>
    </submittedName>
</protein>
<dbReference type="AlphaFoldDB" id="A0A8J4FT29"/>
<name>A0A8J4FT29_9CHLO</name>